<proteinExistence type="predicted"/>
<dbReference type="AlphaFoldDB" id="A0A0F9J340"/>
<evidence type="ECO:0000313" key="2">
    <source>
        <dbReference type="EMBL" id="KKL93587.1"/>
    </source>
</evidence>
<accession>A0A0F9J340</accession>
<keyword evidence="1" id="KW-1133">Transmembrane helix</keyword>
<name>A0A0F9J340_9ZZZZ</name>
<dbReference type="EMBL" id="LAZR01019145">
    <property type="protein sequence ID" value="KKL93587.1"/>
    <property type="molecule type" value="Genomic_DNA"/>
</dbReference>
<evidence type="ECO:0000256" key="1">
    <source>
        <dbReference type="SAM" id="Phobius"/>
    </source>
</evidence>
<reference evidence="2" key="1">
    <citation type="journal article" date="2015" name="Nature">
        <title>Complex archaea that bridge the gap between prokaryotes and eukaryotes.</title>
        <authorList>
            <person name="Spang A."/>
            <person name="Saw J.H."/>
            <person name="Jorgensen S.L."/>
            <person name="Zaremba-Niedzwiedzka K."/>
            <person name="Martijn J."/>
            <person name="Lind A.E."/>
            <person name="van Eijk R."/>
            <person name="Schleper C."/>
            <person name="Guy L."/>
            <person name="Ettema T.J."/>
        </authorList>
    </citation>
    <scope>NUCLEOTIDE SEQUENCE</scope>
</reference>
<keyword evidence="1" id="KW-0472">Membrane</keyword>
<sequence length="219" mass="23866">MRVLALAVVLLACTRACAAQITCPAELQGTDARPPPADDGDALLSTLLRWCAADERCALLYHQTQRQNMTVFRHLVEPVLHGGGAAATAGIVLSPPPASYYGAVRALLCTGASLDDVNRRLWLLVLAAEHDRAQPICDVNHQLVLERDALRWQCVCRPDRICSDRLFELVPFYILLALVALAALTVAVSAVYRAVQETRTLRRTHGARTALKALRQAAP</sequence>
<feature type="transmembrane region" description="Helical" evidence="1">
    <location>
        <begin position="172"/>
        <end position="195"/>
    </location>
</feature>
<protein>
    <submittedName>
        <fullName evidence="2">Uncharacterized protein</fullName>
    </submittedName>
</protein>
<comment type="caution">
    <text evidence="2">The sequence shown here is derived from an EMBL/GenBank/DDBJ whole genome shotgun (WGS) entry which is preliminary data.</text>
</comment>
<gene>
    <name evidence="2" type="ORF">LCGC14_1873190</name>
</gene>
<keyword evidence="1" id="KW-0812">Transmembrane</keyword>
<organism evidence="2">
    <name type="scientific">marine sediment metagenome</name>
    <dbReference type="NCBI Taxonomy" id="412755"/>
    <lineage>
        <taxon>unclassified sequences</taxon>
        <taxon>metagenomes</taxon>
        <taxon>ecological metagenomes</taxon>
    </lineage>
</organism>